<dbReference type="InterPro" id="IPR000515">
    <property type="entry name" value="MetI-like"/>
</dbReference>
<gene>
    <name evidence="11" type="primary">occM</name>
    <name evidence="11" type="ORF">OCH7691_01646</name>
</gene>
<dbReference type="Gene3D" id="1.10.3720.10">
    <property type="entry name" value="MetI-like"/>
    <property type="match status" value="1"/>
</dbReference>
<protein>
    <submittedName>
        <fullName evidence="11">Octopine transport system permease protein OccM</fullName>
    </submittedName>
</protein>
<comment type="subcellular location">
    <subcellularLocation>
        <location evidence="1">Cell inner membrane</location>
        <topology evidence="1">Multi-pass membrane protein</topology>
    </subcellularLocation>
    <subcellularLocation>
        <location evidence="9">Cell membrane</location>
        <topology evidence="9">Multi-pass membrane protein</topology>
    </subcellularLocation>
</comment>
<dbReference type="RefSeq" id="WP_085882846.1">
    <property type="nucleotide sequence ID" value="NZ_FWFR01000001.1"/>
</dbReference>
<proteinExistence type="inferred from homology"/>
<feature type="domain" description="ABC transmembrane type-1" evidence="10">
    <location>
        <begin position="17"/>
        <end position="215"/>
    </location>
</feature>
<evidence type="ECO:0000256" key="1">
    <source>
        <dbReference type="ARBA" id="ARBA00004429"/>
    </source>
</evidence>
<dbReference type="GO" id="GO:0006865">
    <property type="term" value="P:amino acid transport"/>
    <property type="evidence" value="ECO:0007669"/>
    <property type="project" value="TreeGrafter"/>
</dbReference>
<dbReference type="Proteomes" id="UP000193200">
    <property type="component" value="Unassembled WGS sequence"/>
</dbReference>
<dbReference type="InterPro" id="IPR043429">
    <property type="entry name" value="ArtM/GltK/GlnP/TcyL/YhdX-like"/>
</dbReference>
<dbReference type="OrthoDB" id="4404959at2"/>
<organism evidence="11 12">
    <name type="scientific">Oceanibacterium hippocampi</name>
    <dbReference type="NCBI Taxonomy" id="745714"/>
    <lineage>
        <taxon>Bacteria</taxon>
        <taxon>Pseudomonadati</taxon>
        <taxon>Pseudomonadota</taxon>
        <taxon>Alphaproteobacteria</taxon>
        <taxon>Sneathiellales</taxon>
        <taxon>Sneathiellaceae</taxon>
        <taxon>Oceanibacterium</taxon>
    </lineage>
</organism>
<keyword evidence="12" id="KW-1185">Reference proteome</keyword>
<evidence type="ECO:0000259" key="10">
    <source>
        <dbReference type="PROSITE" id="PS50928"/>
    </source>
</evidence>
<evidence type="ECO:0000256" key="6">
    <source>
        <dbReference type="ARBA" id="ARBA00022692"/>
    </source>
</evidence>
<evidence type="ECO:0000256" key="5">
    <source>
        <dbReference type="ARBA" id="ARBA00022519"/>
    </source>
</evidence>
<evidence type="ECO:0000256" key="3">
    <source>
        <dbReference type="ARBA" id="ARBA00022448"/>
    </source>
</evidence>
<keyword evidence="7 9" id="KW-1133">Transmembrane helix</keyword>
<evidence type="ECO:0000256" key="9">
    <source>
        <dbReference type="RuleBase" id="RU363032"/>
    </source>
</evidence>
<dbReference type="InterPro" id="IPR010065">
    <property type="entry name" value="AA_ABC_transptr_permease_3TM"/>
</dbReference>
<dbReference type="PANTHER" id="PTHR30614">
    <property type="entry name" value="MEMBRANE COMPONENT OF AMINO ACID ABC TRANSPORTER"/>
    <property type="match status" value="1"/>
</dbReference>
<keyword evidence="8 9" id="KW-0472">Membrane</keyword>
<dbReference type="InterPro" id="IPR035906">
    <property type="entry name" value="MetI-like_sf"/>
</dbReference>
<dbReference type="PROSITE" id="PS50928">
    <property type="entry name" value="ABC_TM1"/>
    <property type="match status" value="1"/>
</dbReference>
<dbReference type="InParanoid" id="A0A1Y5SK12"/>
<evidence type="ECO:0000313" key="11">
    <source>
        <dbReference type="EMBL" id="SLN39473.1"/>
    </source>
</evidence>
<keyword evidence="5" id="KW-0997">Cell inner membrane</keyword>
<dbReference type="CDD" id="cd06261">
    <property type="entry name" value="TM_PBP2"/>
    <property type="match status" value="1"/>
</dbReference>
<dbReference type="GO" id="GO:0022857">
    <property type="term" value="F:transmembrane transporter activity"/>
    <property type="evidence" value="ECO:0007669"/>
    <property type="project" value="InterPro"/>
</dbReference>
<evidence type="ECO:0000256" key="4">
    <source>
        <dbReference type="ARBA" id="ARBA00022475"/>
    </source>
</evidence>
<dbReference type="SUPFAM" id="SSF161098">
    <property type="entry name" value="MetI-like"/>
    <property type="match status" value="1"/>
</dbReference>
<feature type="transmembrane region" description="Helical" evidence="9">
    <location>
        <begin position="53"/>
        <end position="76"/>
    </location>
</feature>
<keyword evidence="4" id="KW-1003">Cell membrane</keyword>
<feature type="transmembrane region" description="Helical" evidence="9">
    <location>
        <begin position="17"/>
        <end position="41"/>
    </location>
</feature>
<dbReference type="GO" id="GO:0043190">
    <property type="term" value="C:ATP-binding cassette (ABC) transporter complex"/>
    <property type="evidence" value="ECO:0007669"/>
    <property type="project" value="InterPro"/>
</dbReference>
<name>A0A1Y5SK12_9PROT</name>
<evidence type="ECO:0000256" key="7">
    <source>
        <dbReference type="ARBA" id="ARBA00022989"/>
    </source>
</evidence>
<keyword evidence="6 9" id="KW-0812">Transmembrane</keyword>
<sequence>MDFQIIVDSFPKLLEGMALTIEITGLALIMGFALAVPLALLRLSPNPLVWPPVYAFVLFFRGTPLLVQIFLVYYGAGQFRPLLQEYGLWAYFREAYFCAVLTLTLNTAAYTTEIFRGAIQAVPHGEVEAARACGMSGWLLNRRIVLPKALRLALPAYSNEVVFLFQSTSLVSIITLMDLTGVARVIVARSFDVYEIYITAGLMYLAVTYGILGIFRQVEFRLSGHTRERPDGDATADPLKPFG</sequence>
<evidence type="ECO:0000313" key="12">
    <source>
        <dbReference type="Proteomes" id="UP000193200"/>
    </source>
</evidence>
<feature type="transmembrane region" description="Helical" evidence="9">
    <location>
        <begin position="152"/>
        <end position="176"/>
    </location>
</feature>
<dbReference type="PANTHER" id="PTHR30614:SF10">
    <property type="entry name" value="ARGININE ABC TRANSPORTER PERMEASE PROTEIN ARTM"/>
    <property type="match status" value="1"/>
</dbReference>
<evidence type="ECO:0000256" key="8">
    <source>
        <dbReference type="ARBA" id="ARBA00023136"/>
    </source>
</evidence>
<dbReference type="FunCoup" id="A0A1Y5SK12">
    <property type="interactions" value="98"/>
</dbReference>
<reference evidence="11 12" key="1">
    <citation type="submission" date="2017-03" db="EMBL/GenBank/DDBJ databases">
        <authorList>
            <person name="Afonso C.L."/>
            <person name="Miller P.J."/>
            <person name="Scott M.A."/>
            <person name="Spackman E."/>
            <person name="Goraichik I."/>
            <person name="Dimitrov K.M."/>
            <person name="Suarez D.L."/>
            <person name="Swayne D.E."/>
        </authorList>
    </citation>
    <scope>NUCLEOTIDE SEQUENCE [LARGE SCALE GENOMIC DNA]</scope>
    <source>
        <strain evidence="11 12">CECT 7691</strain>
    </source>
</reference>
<dbReference type="AlphaFoldDB" id="A0A1Y5SK12"/>
<keyword evidence="3 9" id="KW-0813">Transport</keyword>
<comment type="similarity">
    <text evidence="2">Belongs to the binding-protein-dependent transport system permease family. HisMQ subfamily.</text>
</comment>
<accession>A0A1Y5SK12</accession>
<evidence type="ECO:0000256" key="2">
    <source>
        <dbReference type="ARBA" id="ARBA00010072"/>
    </source>
</evidence>
<dbReference type="EMBL" id="FWFR01000001">
    <property type="protein sequence ID" value="SLN39473.1"/>
    <property type="molecule type" value="Genomic_DNA"/>
</dbReference>
<dbReference type="NCBIfam" id="TIGR01726">
    <property type="entry name" value="HEQRo_perm_3TM"/>
    <property type="match status" value="1"/>
</dbReference>
<dbReference type="Pfam" id="PF00528">
    <property type="entry name" value="BPD_transp_1"/>
    <property type="match status" value="1"/>
</dbReference>
<feature type="transmembrane region" description="Helical" evidence="9">
    <location>
        <begin position="196"/>
        <end position="215"/>
    </location>
</feature>